<dbReference type="EMBL" id="CM026424">
    <property type="protein sequence ID" value="KAG0580471.1"/>
    <property type="molecule type" value="Genomic_DNA"/>
</dbReference>
<evidence type="ECO:0008006" key="4">
    <source>
        <dbReference type="Google" id="ProtNLM"/>
    </source>
</evidence>
<evidence type="ECO:0000256" key="1">
    <source>
        <dbReference type="SAM" id="SignalP"/>
    </source>
</evidence>
<feature type="chain" id="PRO_5035874421" description="Secreted protein" evidence="1">
    <location>
        <begin position="21"/>
        <end position="97"/>
    </location>
</feature>
<accession>A0A8T0ICA5</accession>
<keyword evidence="1" id="KW-0732">Signal</keyword>
<gene>
    <name evidence="2" type="ORF">KC19_4G175800</name>
</gene>
<comment type="caution">
    <text evidence="2">The sequence shown here is derived from an EMBL/GenBank/DDBJ whole genome shotgun (WGS) entry which is preliminary data.</text>
</comment>
<reference evidence="2" key="1">
    <citation type="submission" date="2020-06" db="EMBL/GenBank/DDBJ databases">
        <title>WGS assembly of Ceratodon purpureus strain R40.</title>
        <authorList>
            <person name="Carey S.B."/>
            <person name="Jenkins J."/>
            <person name="Shu S."/>
            <person name="Lovell J.T."/>
            <person name="Sreedasyam A."/>
            <person name="Maumus F."/>
            <person name="Tiley G.P."/>
            <person name="Fernandez-Pozo N."/>
            <person name="Barry K."/>
            <person name="Chen C."/>
            <person name="Wang M."/>
            <person name="Lipzen A."/>
            <person name="Daum C."/>
            <person name="Saski C.A."/>
            <person name="Payton A.C."/>
            <person name="Mcbreen J.C."/>
            <person name="Conrad R.E."/>
            <person name="Kollar L.M."/>
            <person name="Olsson S."/>
            <person name="Huttunen S."/>
            <person name="Landis J.B."/>
            <person name="Wickett N.J."/>
            <person name="Johnson M.G."/>
            <person name="Rensing S.A."/>
            <person name="Grimwood J."/>
            <person name="Schmutz J."/>
            <person name="Mcdaniel S.F."/>
        </authorList>
    </citation>
    <scope>NUCLEOTIDE SEQUENCE</scope>
    <source>
        <strain evidence="2">R40</strain>
    </source>
</reference>
<protein>
    <recommendedName>
        <fullName evidence="4">Secreted protein</fullName>
    </recommendedName>
</protein>
<keyword evidence="3" id="KW-1185">Reference proteome</keyword>
<evidence type="ECO:0000313" key="2">
    <source>
        <dbReference type="EMBL" id="KAG0580471.1"/>
    </source>
</evidence>
<name>A0A8T0ICA5_CERPU</name>
<sequence length="97" mass="10910">MASVSAAVVVALASGVEVLGRWLQGEHQHGMLFTWLLWQQFSTEVYVQRRQSLYDVVRTCSPCLYFASSSVIAPCALPAKRLSLRMRETEGSTRMEE</sequence>
<dbReference type="AlphaFoldDB" id="A0A8T0ICA5"/>
<dbReference type="Proteomes" id="UP000822688">
    <property type="component" value="Chromosome 4"/>
</dbReference>
<evidence type="ECO:0000313" key="3">
    <source>
        <dbReference type="Proteomes" id="UP000822688"/>
    </source>
</evidence>
<feature type="signal peptide" evidence="1">
    <location>
        <begin position="1"/>
        <end position="20"/>
    </location>
</feature>
<proteinExistence type="predicted"/>
<organism evidence="2 3">
    <name type="scientific">Ceratodon purpureus</name>
    <name type="common">Fire moss</name>
    <name type="synonym">Dicranum purpureum</name>
    <dbReference type="NCBI Taxonomy" id="3225"/>
    <lineage>
        <taxon>Eukaryota</taxon>
        <taxon>Viridiplantae</taxon>
        <taxon>Streptophyta</taxon>
        <taxon>Embryophyta</taxon>
        <taxon>Bryophyta</taxon>
        <taxon>Bryophytina</taxon>
        <taxon>Bryopsida</taxon>
        <taxon>Dicranidae</taxon>
        <taxon>Pseudoditrichales</taxon>
        <taxon>Ditrichaceae</taxon>
        <taxon>Ceratodon</taxon>
    </lineage>
</organism>